<dbReference type="RefSeq" id="WP_072723333.1">
    <property type="nucleotide sequence ID" value="NZ_BDIS01000001.1"/>
</dbReference>
<proteinExistence type="predicted"/>
<evidence type="ECO:0000313" key="2">
    <source>
        <dbReference type="EMBL" id="OZG60651.1"/>
    </source>
</evidence>
<dbReference type="Proteomes" id="UP000216352">
    <property type="component" value="Unassembled WGS sequence"/>
</dbReference>
<dbReference type="OrthoDB" id="3231571at2"/>
<name>A0A261FN96_9BIFI</name>
<dbReference type="InterPro" id="IPR046929">
    <property type="entry name" value="HTH_Tnp"/>
</dbReference>
<keyword evidence="1" id="KW-0175">Coiled coil</keyword>
<gene>
    <name evidence="2" type="ORF">BLEM_1720</name>
</gene>
<dbReference type="EMBL" id="MWWX01000014">
    <property type="protein sequence ID" value="OZG60651.1"/>
    <property type="molecule type" value="Genomic_DNA"/>
</dbReference>
<sequence length="147" mass="17264">MTDTSFTPEQLEYLRMLPAVKSVNGSHIYYSSQFQKECMRRYAQGERPSKIFRDAGLSPQIIGHKRIERCIARWKQLDHLSDGEDGDEGDEIFNMRRDPVDDNRMLLQLLMQQSNYTQVLQQENTKLRETVKRLTAEADGLRQQQQQ</sequence>
<accession>A0A261FN96</accession>
<dbReference type="AlphaFoldDB" id="A0A261FN96"/>
<organism evidence="2 3">
    <name type="scientific">Bifidobacterium lemurum</name>
    <dbReference type="NCBI Taxonomy" id="1603886"/>
    <lineage>
        <taxon>Bacteria</taxon>
        <taxon>Bacillati</taxon>
        <taxon>Actinomycetota</taxon>
        <taxon>Actinomycetes</taxon>
        <taxon>Bifidobacteriales</taxon>
        <taxon>Bifidobacteriaceae</taxon>
        <taxon>Bifidobacterium</taxon>
    </lineage>
</organism>
<evidence type="ECO:0000313" key="3">
    <source>
        <dbReference type="Proteomes" id="UP000216352"/>
    </source>
</evidence>
<reference evidence="2 3" key="1">
    <citation type="journal article" date="2017" name="BMC Genomics">
        <title>Comparative genomic and phylogenomic analyses of the Bifidobacteriaceae family.</title>
        <authorList>
            <person name="Lugli G.A."/>
            <person name="Milani C."/>
            <person name="Turroni F."/>
            <person name="Duranti S."/>
            <person name="Mancabelli L."/>
            <person name="Mangifesta M."/>
            <person name="Ferrario C."/>
            <person name="Modesto M."/>
            <person name="Mattarelli P."/>
            <person name="Jiri K."/>
            <person name="van Sinderen D."/>
            <person name="Ventura M."/>
        </authorList>
    </citation>
    <scope>NUCLEOTIDE SEQUENCE [LARGE SCALE GENOMIC DNA]</scope>
    <source>
        <strain evidence="2 3">DSM 28807</strain>
    </source>
</reference>
<dbReference type="Pfam" id="PF20310">
    <property type="entry name" value="HTH_Tnp_2"/>
    <property type="match status" value="1"/>
</dbReference>
<feature type="coiled-coil region" evidence="1">
    <location>
        <begin position="117"/>
        <end position="144"/>
    </location>
</feature>
<keyword evidence="3" id="KW-1185">Reference proteome</keyword>
<evidence type="ECO:0000256" key="1">
    <source>
        <dbReference type="SAM" id="Coils"/>
    </source>
</evidence>
<dbReference type="STRING" id="1603886.GCA_001895165_00003"/>
<protein>
    <submittedName>
        <fullName evidence="2">Transposase</fullName>
    </submittedName>
</protein>
<comment type="caution">
    <text evidence="2">The sequence shown here is derived from an EMBL/GenBank/DDBJ whole genome shotgun (WGS) entry which is preliminary data.</text>
</comment>